<reference evidence="4" key="1">
    <citation type="journal article" date="2020" name="mSystems">
        <title>Genome- and Community-Level Interaction Insights into Carbon Utilization and Element Cycling Functions of Hydrothermarchaeota in Hydrothermal Sediment.</title>
        <authorList>
            <person name="Zhou Z."/>
            <person name="Liu Y."/>
            <person name="Xu W."/>
            <person name="Pan J."/>
            <person name="Luo Z.H."/>
            <person name="Li M."/>
        </authorList>
    </citation>
    <scope>NUCLEOTIDE SEQUENCE [LARGE SCALE GENOMIC DNA]</scope>
    <source>
        <strain evidence="4">HyVt-507</strain>
    </source>
</reference>
<dbReference type="PANTHER" id="PTHR43861">
    <property type="entry name" value="TRANS-ACONITATE 2-METHYLTRANSFERASE-RELATED"/>
    <property type="match status" value="1"/>
</dbReference>
<evidence type="ECO:0000259" key="3">
    <source>
        <dbReference type="Pfam" id="PF13649"/>
    </source>
</evidence>
<dbReference type="Proteomes" id="UP000886390">
    <property type="component" value="Unassembled WGS sequence"/>
</dbReference>
<proteinExistence type="predicted"/>
<dbReference type="InterPro" id="IPR041698">
    <property type="entry name" value="Methyltransf_25"/>
</dbReference>
<dbReference type="EMBL" id="DRNH01000034">
    <property type="protein sequence ID" value="HFB53207.1"/>
    <property type="molecule type" value="Genomic_DNA"/>
</dbReference>
<dbReference type="AlphaFoldDB" id="A0A7C3C0F4"/>
<dbReference type="InterPro" id="IPR029063">
    <property type="entry name" value="SAM-dependent_MTases_sf"/>
</dbReference>
<feature type="domain" description="Methyltransferase" evidence="3">
    <location>
        <begin position="39"/>
        <end position="124"/>
    </location>
</feature>
<evidence type="ECO:0000256" key="2">
    <source>
        <dbReference type="ARBA" id="ARBA00022679"/>
    </source>
</evidence>
<sequence length="228" mass="26276">MKISTEFSKYATHYGEYNVIQNQVADKLLNYITQKPSRVLDLGCGSGALYKKIDWKLEHFVGVDFAPGMLELHPKAKHVECIYGNFNDTTLFEYLRTYSFEYILSASALQWADDLDAVCKNIVTLNAPVALAIFTANTFKTLNKTAGLEPLLRSRKEIKRLQKEYFPDAKLEVVEYKLAFESVRDMFRYIKKSGVSGSRKVLSYKETKKLMQMYPLDYLEFEVAFIAH</sequence>
<comment type="caution">
    <text evidence="4">The sequence shown here is derived from an EMBL/GenBank/DDBJ whole genome shotgun (WGS) entry which is preliminary data.</text>
</comment>
<name>A0A7C3C0F4_9BACT</name>
<protein>
    <submittedName>
        <fullName evidence="4">Methyltransferase domain-containing protein</fullName>
    </submittedName>
</protein>
<dbReference type="GO" id="GO:0032259">
    <property type="term" value="P:methylation"/>
    <property type="evidence" value="ECO:0007669"/>
    <property type="project" value="UniProtKB-KW"/>
</dbReference>
<dbReference type="GO" id="GO:0008168">
    <property type="term" value="F:methyltransferase activity"/>
    <property type="evidence" value="ECO:0007669"/>
    <property type="project" value="UniProtKB-KW"/>
</dbReference>
<keyword evidence="2" id="KW-0808">Transferase</keyword>
<dbReference type="Gene3D" id="3.40.50.150">
    <property type="entry name" value="Vaccinia Virus protein VP39"/>
    <property type="match status" value="1"/>
</dbReference>
<dbReference type="CDD" id="cd02440">
    <property type="entry name" value="AdoMet_MTases"/>
    <property type="match status" value="1"/>
</dbReference>
<dbReference type="SUPFAM" id="SSF53335">
    <property type="entry name" value="S-adenosyl-L-methionine-dependent methyltransferases"/>
    <property type="match status" value="1"/>
</dbReference>
<keyword evidence="1 4" id="KW-0489">Methyltransferase</keyword>
<accession>A0A7C3C0F4</accession>
<dbReference type="Pfam" id="PF13649">
    <property type="entry name" value="Methyltransf_25"/>
    <property type="match status" value="1"/>
</dbReference>
<evidence type="ECO:0000313" key="4">
    <source>
        <dbReference type="EMBL" id="HFB53207.1"/>
    </source>
</evidence>
<dbReference type="PANTHER" id="PTHR43861:SF1">
    <property type="entry name" value="TRANS-ACONITATE 2-METHYLTRANSFERASE"/>
    <property type="match status" value="1"/>
</dbReference>
<evidence type="ECO:0000256" key="1">
    <source>
        <dbReference type="ARBA" id="ARBA00022603"/>
    </source>
</evidence>
<organism evidence="4">
    <name type="scientific">Sulfurimonas autotrophica</name>
    <dbReference type="NCBI Taxonomy" id="202747"/>
    <lineage>
        <taxon>Bacteria</taxon>
        <taxon>Pseudomonadati</taxon>
        <taxon>Campylobacterota</taxon>
        <taxon>Epsilonproteobacteria</taxon>
        <taxon>Campylobacterales</taxon>
        <taxon>Sulfurimonadaceae</taxon>
        <taxon>Sulfurimonas</taxon>
    </lineage>
</organism>
<gene>
    <name evidence="4" type="ORF">ENJ67_00610</name>
</gene>